<dbReference type="InterPro" id="IPR035906">
    <property type="entry name" value="MetI-like_sf"/>
</dbReference>
<feature type="transmembrane region" description="Helical" evidence="7">
    <location>
        <begin position="302"/>
        <end position="319"/>
    </location>
</feature>
<feature type="transmembrane region" description="Helical" evidence="7">
    <location>
        <begin position="276"/>
        <end position="296"/>
    </location>
</feature>
<feature type="transmembrane region" description="Helical" evidence="7">
    <location>
        <begin position="197"/>
        <end position="217"/>
    </location>
</feature>
<evidence type="ECO:0000256" key="3">
    <source>
        <dbReference type="ARBA" id="ARBA00022475"/>
    </source>
</evidence>
<sequence length="506" mass="53973">MSVVDENDIKPETVDRLNTLIATFVGTGQDYYQRTFAVMMKAPGYCFTLNFAAGLLGPIWFGARGLWSWFLGFLVLETFAYIQIGLGLFGDLGGSLRERAAQIAQTLELRQQQIAAAEKSGASSLESLKRAASSLETALADAQAAAAAADSSGLVYLAFGLLVLIGIKFLSASLANWTLEEQFTRWRSDQSVASGWSAQRLAVATGLTIAVVVLSVIRFAQPDAIAALATFPTDRNWRLGVGDGVQAVFDWTKTVGRGFFDSLTFGMRTLLDGIEVVLVGTPWPVVALVIIMLAYLSAGPRVAIFTGAALAYLGLLDFWEKAMTTIALLGAAALISISLGIPLGIYCARRPRVFGVIRPILDFMQSMPSFVYLIPVVAFIGSGKPAGVVATMIFGSPPVIRFTVLGLQQVPETVREAALAFGATPRYLLWRVDLPLARRTIMAGVNQTILLSLAMVVVASLIGAKGLGEDVLEALQYAAAGQGILAGLAILFCALILDRIVVGGRH</sequence>
<dbReference type="SUPFAM" id="SSF161098">
    <property type="entry name" value="MetI-like"/>
    <property type="match status" value="1"/>
</dbReference>
<organism evidence="9 10">
    <name type="scientific">Roseibium porphyridii</name>
    <dbReference type="NCBI Taxonomy" id="2866279"/>
    <lineage>
        <taxon>Bacteria</taxon>
        <taxon>Pseudomonadati</taxon>
        <taxon>Pseudomonadota</taxon>
        <taxon>Alphaproteobacteria</taxon>
        <taxon>Hyphomicrobiales</taxon>
        <taxon>Stappiaceae</taxon>
        <taxon>Roseibium</taxon>
    </lineage>
</organism>
<dbReference type="PANTHER" id="PTHR47737">
    <property type="entry name" value="GLYCINE BETAINE/PROLINE BETAINE TRANSPORT SYSTEM PERMEASE PROTEIN PROW"/>
    <property type="match status" value="1"/>
</dbReference>
<protein>
    <submittedName>
        <fullName evidence="9">ABC transporter permease subunit</fullName>
    </submittedName>
</protein>
<feature type="transmembrane region" description="Helical" evidence="7">
    <location>
        <begin position="154"/>
        <end position="177"/>
    </location>
</feature>
<proteinExistence type="inferred from homology"/>
<keyword evidence="2 7" id="KW-0813">Transport</keyword>
<evidence type="ECO:0000313" key="10">
    <source>
        <dbReference type="Proteomes" id="UP001209803"/>
    </source>
</evidence>
<dbReference type="PANTHER" id="PTHR47737:SF1">
    <property type="entry name" value="GLYCINE BETAINE_PROLINE BETAINE TRANSPORT SYSTEM PERMEASE PROTEIN PROW"/>
    <property type="match status" value="1"/>
</dbReference>
<dbReference type="PROSITE" id="PS50928">
    <property type="entry name" value="ABC_TM1"/>
    <property type="match status" value="1"/>
</dbReference>
<gene>
    <name evidence="9" type="ORF">K1718_10540</name>
</gene>
<dbReference type="EMBL" id="CP120863">
    <property type="protein sequence ID" value="WFE91772.1"/>
    <property type="molecule type" value="Genomic_DNA"/>
</dbReference>
<keyword evidence="4 7" id="KW-0812">Transmembrane</keyword>
<comment type="similarity">
    <text evidence="7">Belongs to the binding-protein-dependent transport system permease family.</text>
</comment>
<name>A0ABY8FC63_9HYPH</name>
<comment type="subcellular location">
    <subcellularLocation>
        <location evidence="1 7">Cell membrane</location>
        <topology evidence="1 7">Multi-pass membrane protein</topology>
    </subcellularLocation>
</comment>
<feature type="transmembrane region" description="Helical" evidence="7">
    <location>
        <begin position="42"/>
        <end position="61"/>
    </location>
</feature>
<feature type="domain" description="ABC transmembrane type-1" evidence="8">
    <location>
        <begin position="322"/>
        <end position="501"/>
    </location>
</feature>
<evidence type="ECO:0000256" key="5">
    <source>
        <dbReference type="ARBA" id="ARBA00022989"/>
    </source>
</evidence>
<evidence type="ECO:0000256" key="6">
    <source>
        <dbReference type="ARBA" id="ARBA00023136"/>
    </source>
</evidence>
<dbReference type="RefSeq" id="WP_265684370.1">
    <property type="nucleotide sequence ID" value="NZ_CP120863.1"/>
</dbReference>
<evidence type="ECO:0000313" key="9">
    <source>
        <dbReference type="EMBL" id="WFE91772.1"/>
    </source>
</evidence>
<dbReference type="Pfam" id="PF00528">
    <property type="entry name" value="BPD_transp_1"/>
    <property type="match status" value="1"/>
</dbReference>
<feature type="transmembrane region" description="Helical" evidence="7">
    <location>
        <begin position="326"/>
        <end position="346"/>
    </location>
</feature>
<feature type="transmembrane region" description="Helical" evidence="7">
    <location>
        <begin position="370"/>
        <end position="394"/>
    </location>
</feature>
<feature type="transmembrane region" description="Helical" evidence="7">
    <location>
        <begin position="474"/>
        <end position="497"/>
    </location>
</feature>
<evidence type="ECO:0000256" key="2">
    <source>
        <dbReference type="ARBA" id="ARBA00022448"/>
    </source>
</evidence>
<dbReference type="Proteomes" id="UP001209803">
    <property type="component" value="Chromosome"/>
</dbReference>
<feature type="transmembrane region" description="Helical" evidence="7">
    <location>
        <begin position="67"/>
        <end position="89"/>
    </location>
</feature>
<dbReference type="Gene3D" id="1.10.3720.10">
    <property type="entry name" value="MetI-like"/>
    <property type="match status" value="1"/>
</dbReference>
<dbReference type="CDD" id="cd06261">
    <property type="entry name" value="TM_PBP2"/>
    <property type="match status" value="1"/>
</dbReference>
<feature type="transmembrane region" description="Helical" evidence="7">
    <location>
        <begin position="448"/>
        <end position="468"/>
    </location>
</feature>
<evidence type="ECO:0000256" key="4">
    <source>
        <dbReference type="ARBA" id="ARBA00022692"/>
    </source>
</evidence>
<keyword evidence="6 7" id="KW-0472">Membrane</keyword>
<accession>A0ABY8FC63</accession>
<keyword evidence="10" id="KW-1185">Reference proteome</keyword>
<evidence type="ECO:0000259" key="8">
    <source>
        <dbReference type="PROSITE" id="PS50928"/>
    </source>
</evidence>
<keyword evidence="5 7" id="KW-1133">Transmembrane helix</keyword>
<evidence type="ECO:0000256" key="1">
    <source>
        <dbReference type="ARBA" id="ARBA00004651"/>
    </source>
</evidence>
<keyword evidence="3" id="KW-1003">Cell membrane</keyword>
<dbReference type="InterPro" id="IPR000515">
    <property type="entry name" value="MetI-like"/>
</dbReference>
<evidence type="ECO:0000256" key="7">
    <source>
        <dbReference type="RuleBase" id="RU363032"/>
    </source>
</evidence>
<reference evidence="9 10" key="1">
    <citation type="submission" date="2023-03" db="EMBL/GenBank/DDBJ databases">
        <title>Roseibium porphyridii sp. nov. and Roseibium rhodosorbium sp. nov. isolated from marine algae, Porphyridium cruentum and Rhodosorus marinus, respectively.</title>
        <authorList>
            <person name="Lee M.W."/>
            <person name="Choi B.J."/>
            <person name="Lee J.K."/>
            <person name="Choi D.G."/>
            <person name="Baek J.H."/>
            <person name="Bayburt H."/>
            <person name="Kim J.M."/>
            <person name="Han D.M."/>
            <person name="Kim K.H."/>
            <person name="Jeon C.O."/>
        </authorList>
    </citation>
    <scope>NUCLEOTIDE SEQUENCE [LARGE SCALE GENOMIC DNA]</scope>
    <source>
        <strain evidence="9 10">KMA01</strain>
    </source>
</reference>